<dbReference type="Proteomes" id="UP001367030">
    <property type="component" value="Unassembled WGS sequence"/>
</dbReference>
<dbReference type="EMBL" id="JBBKZS010000007">
    <property type="protein sequence ID" value="MEJ8856616.1"/>
    <property type="molecule type" value="Genomic_DNA"/>
</dbReference>
<evidence type="ECO:0000256" key="4">
    <source>
        <dbReference type="ARBA" id="ARBA00022481"/>
    </source>
</evidence>
<evidence type="ECO:0000256" key="2">
    <source>
        <dbReference type="ARBA" id="ARBA00021549"/>
    </source>
</evidence>
<evidence type="ECO:0000313" key="14">
    <source>
        <dbReference type="Proteomes" id="UP001367030"/>
    </source>
</evidence>
<keyword evidence="14" id="KW-1185">Reference proteome</keyword>
<keyword evidence="4" id="KW-0488">Methylation</keyword>
<evidence type="ECO:0000256" key="7">
    <source>
        <dbReference type="ARBA" id="ARBA00022989"/>
    </source>
</evidence>
<dbReference type="InterPro" id="IPR045584">
    <property type="entry name" value="Pilin-like"/>
</dbReference>
<evidence type="ECO:0000256" key="3">
    <source>
        <dbReference type="ARBA" id="ARBA00022475"/>
    </source>
</evidence>
<dbReference type="InterPro" id="IPR022346">
    <property type="entry name" value="T2SS_GspH"/>
</dbReference>
<comment type="caution">
    <text evidence="13">The sequence shown here is derived from an EMBL/GenBank/DDBJ whole genome shotgun (WGS) entry which is preliminary data.</text>
</comment>
<feature type="domain" description="General secretion pathway GspH" evidence="12">
    <location>
        <begin position="39"/>
        <end position="146"/>
    </location>
</feature>
<name>A0ABU8X9W4_9BURK</name>
<dbReference type="RefSeq" id="WP_340336681.1">
    <property type="nucleotide sequence ID" value="NZ_JBBKZS010000007.1"/>
</dbReference>
<comment type="similarity">
    <text evidence="9">Belongs to the GSP H family.</text>
</comment>
<evidence type="ECO:0000259" key="12">
    <source>
        <dbReference type="Pfam" id="PF12019"/>
    </source>
</evidence>
<dbReference type="Gene3D" id="3.55.40.10">
    <property type="entry name" value="minor pseudopilin epsh domain"/>
    <property type="match status" value="1"/>
</dbReference>
<evidence type="ECO:0000256" key="11">
    <source>
        <dbReference type="SAM" id="Phobius"/>
    </source>
</evidence>
<keyword evidence="7 11" id="KW-1133">Transmembrane helix</keyword>
<evidence type="ECO:0000256" key="5">
    <source>
        <dbReference type="ARBA" id="ARBA00022519"/>
    </source>
</evidence>
<keyword evidence="5" id="KW-0997">Cell inner membrane</keyword>
<accession>A0ABU8X9W4</accession>
<reference evidence="13 14" key="1">
    <citation type="submission" date="2024-03" db="EMBL/GenBank/DDBJ databases">
        <title>Novel species of the genus Variovorax.</title>
        <authorList>
            <person name="Liu Q."/>
            <person name="Xin Y.-H."/>
        </authorList>
    </citation>
    <scope>NUCLEOTIDE SEQUENCE [LARGE SCALE GENOMIC DNA]</scope>
    <source>
        <strain evidence="13 14">KACC 18901</strain>
    </source>
</reference>
<gene>
    <name evidence="13" type="ORF">WKW79_18720</name>
</gene>
<evidence type="ECO:0000313" key="13">
    <source>
        <dbReference type="EMBL" id="MEJ8856616.1"/>
    </source>
</evidence>
<dbReference type="SUPFAM" id="SSF54523">
    <property type="entry name" value="Pili subunits"/>
    <property type="match status" value="1"/>
</dbReference>
<evidence type="ECO:0000256" key="6">
    <source>
        <dbReference type="ARBA" id="ARBA00022692"/>
    </source>
</evidence>
<sequence length="172" mass="17842">MPGFTAIELLIVVMVVAILATLALPSFNSVVARYRVRTAVEDVTATIYFARSEAIKRGGGVVLRKSTQAGCSAPEAKNWSCGWMVYADLNGNGTYEPNADQLLQSTPAPRGVAVSNNNGTSYLRLNQWGEISGMGALGVVIGPAGNADAAKKTFLCLSAGGRLQTGAGDCSG</sequence>
<organism evidence="13 14">
    <name type="scientific">Variovorax robiniae</name>
    <dbReference type="NCBI Taxonomy" id="1836199"/>
    <lineage>
        <taxon>Bacteria</taxon>
        <taxon>Pseudomonadati</taxon>
        <taxon>Pseudomonadota</taxon>
        <taxon>Betaproteobacteria</taxon>
        <taxon>Burkholderiales</taxon>
        <taxon>Comamonadaceae</taxon>
        <taxon>Variovorax</taxon>
    </lineage>
</organism>
<dbReference type="Pfam" id="PF12019">
    <property type="entry name" value="GspH"/>
    <property type="match status" value="1"/>
</dbReference>
<evidence type="ECO:0000256" key="10">
    <source>
        <dbReference type="ARBA" id="ARBA00030775"/>
    </source>
</evidence>
<evidence type="ECO:0000256" key="9">
    <source>
        <dbReference type="ARBA" id="ARBA00025772"/>
    </source>
</evidence>
<proteinExistence type="inferred from homology"/>
<keyword evidence="3" id="KW-1003">Cell membrane</keyword>
<comment type="subcellular location">
    <subcellularLocation>
        <location evidence="1">Cell inner membrane</location>
        <topology evidence="1">Single-pass membrane protein</topology>
    </subcellularLocation>
</comment>
<evidence type="ECO:0000256" key="1">
    <source>
        <dbReference type="ARBA" id="ARBA00004377"/>
    </source>
</evidence>
<keyword evidence="6 11" id="KW-0812">Transmembrane</keyword>
<dbReference type="NCBIfam" id="TIGR02532">
    <property type="entry name" value="IV_pilin_GFxxxE"/>
    <property type="match status" value="1"/>
</dbReference>
<dbReference type="InterPro" id="IPR012902">
    <property type="entry name" value="N_methyl_site"/>
</dbReference>
<keyword evidence="8 11" id="KW-0472">Membrane</keyword>
<evidence type="ECO:0000256" key="8">
    <source>
        <dbReference type="ARBA" id="ARBA00023136"/>
    </source>
</evidence>
<feature type="transmembrane region" description="Helical" evidence="11">
    <location>
        <begin position="6"/>
        <end position="27"/>
    </location>
</feature>
<protein>
    <recommendedName>
        <fullName evidence="2">Type II secretion system protein H</fullName>
    </recommendedName>
    <alternativeName>
        <fullName evidence="10">General secretion pathway protein H</fullName>
    </alternativeName>
</protein>